<evidence type="ECO:0000256" key="1">
    <source>
        <dbReference type="SAM" id="MobiDB-lite"/>
    </source>
</evidence>
<name>A0A9P6DR50_9AGAM</name>
<proteinExistence type="predicted"/>
<protein>
    <submittedName>
        <fullName evidence="2">Uncharacterized protein</fullName>
    </submittedName>
</protein>
<accession>A0A9P6DR50</accession>
<organism evidence="2 3">
    <name type="scientific">Hydnum rufescens UP504</name>
    <dbReference type="NCBI Taxonomy" id="1448309"/>
    <lineage>
        <taxon>Eukaryota</taxon>
        <taxon>Fungi</taxon>
        <taxon>Dikarya</taxon>
        <taxon>Basidiomycota</taxon>
        <taxon>Agaricomycotina</taxon>
        <taxon>Agaricomycetes</taxon>
        <taxon>Cantharellales</taxon>
        <taxon>Hydnaceae</taxon>
        <taxon>Hydnum</taxon>
    </lineage>
</organism>
<dbReference type="AlphaFoldDB" id="A0A9P6DR50"/>
<comment type="caution">
    <text evidence="2">The sequence shown here is derived from an EMBL/GenBank/DDBJ whole genome shotgun (WGS) entry which is preliminary data.</text>
</comment>
<evidence type="ECO:0000313" key="3">
    <source>
        <dbReference type="Proteomes" id="UP000886523"/>
    </source>
</evidence>
<feature type="region of interest" description="Disordered" evidence="1">
    <location>
        <begin position="82"/>
        <end position="158"/>
    </location>
</feature>
<gene>
    <name evidence="2" type="ORF">BS47DRAFT_1366179</name>
</gene>
<sequence>MALTNILGPLDSCIYYLSRTQRTKTEGENRITHPLQQVIISHLNDDPCETCGDPGKINTNQTPCENPHILLPVPNLPYETTDEAPDENANMRTHPRLHPRALPPNFDLEPRTNPQHQTHDLKPRKLKPHELKPHKPKPCKLKPMTHSPTTPNPPSVWYSQGDKIASPWTGTHMNLRISPYPTQTRKQTLRVHPCCGGGDHLSAQEEQPQAALLAWAEFDWDVEWVLWFHQWEVLAACKSKPTQHRGAPYHIFLMFKAEGRHNACVEDYIWEKPLQNFVGVVDIFYINCVYAHASSEEEVSQLLAVGSPTLNRESSLGQIILDYEWYPPIPVNKNALVPQKMDVTDISASWYSAHLTAAPAGSVTCWMCCLEMMILAHTDGMAIGNPVKSHFQEPIWWTTSSMMVADLCWIAKWKQADIHKEGLQLKTQDTSEETFGQMKGNAIWRVILDLTLEQPWYPS</sequence>
<dbReference type="Proteomes" id="UP000886523">
    <property type="component" value="Unassembled WGS sequence"/>
</dbReference>
<feature type="compositionally biased region" description="Basic and acidic residues" evidence="1">
    <location>
        <begin position="117"/>
        <end position="133"/>
    </location>
</feature>
<keyword evidence="3" id="KW-1185">Reference proteome</keyword>
<reference evidence="2" key="1">
    <citation type="journal article" date="2020" name="Nat. Commun.">
        <title>Large-scale genome sequencing of mycorrhizal fungi provides insights into the early evolution of symbiotic traits.</title>
        <authorList>
            <person name="Miyauchi S."/>
            <person name="Kiss E."/>
            <person name="Kuo A."/>
            <person name="Drula E."/>
            <person name="Kohler A."/>
            <person name="Sanchez-Garcia M."/>
            <person name="Morin E."/>
            <person name="Andreopoulos B."/>
            <person name="Barry K.W."/>
            <person name="Bonito G."/>
            <person name="Buee M."/>
            <person name="Carver A."/>
            <person name="Chen C."/>
            <person name="Cichocki N."/>
            <person name="Clum A."/>
            <person name="Culley D."/>
            <person name="Crous P.W."/>
            <person name="Fauchery L."/>
            <person name="Girlanda M."/>
            <person name="Hayes R.D."/>
            <person name="Keri Z."/>
            <person name="LaButti K."/>
            <person name="Lipzen A."/>
            <person name="Lombard V."/>
            <person name="Magnuson J."/>
            <person name="Maillard F."/>
            <person name="Murat C."/>
            <person name="Nolan M."/>
            <person name="Ohm R.A."/>
            <person name="Pangilinan J."/>
            <person name="Pereira M.F."/>
            <person name="Perotto S."/>
            <person name="Peter M."/>
            <person name="Pfister S."/>
            <person name="Riley R."/>
            <person name="Sitrit Y."/>
            <person name="Stielow J.B."/>
            <person name="Szollosi G."/>
            <person name="Zifcakova L."/>
            <person name="Stursova M."/>
            <person name="Spatafora J.W."/>
            <person name="Tedersoo L."/>
            <person name="Vaario L.M."/>
            <person name="Yamada A."/>
            <person name="Yan M."/>
            <person name="Wang P."/>
            <person name="Xu J."/>
            <person name="Bruns T."/>
            <person name="Baldrian P."/>
            <person name="Vilgalys R."/>
            <person name="Dunand C."/>
            <person name="Henrissat B."/>
            <person name="Grigoriev I.V."/>
            <person name="Hibbett D."/>
            <person name="Nagy L.G."/>
            <person name="Martin F.M."/>
        </authorList>
    </citation>
    <scope>NUCLEOTIDE SEQUENCE</scope>
    <source>
        <strain evidence="2">UP504</strain>
    </source>
</reference>
<evidence type="ECO:0000313" key="2">
    <source>
        <dbReference type="EMBL" id="KAF9508089.1"/>
    </source>
</evidence>
<dbReference type="EMBL" id="MU129065">
    <property type="protein sequence ID" value="KAF9508089.1"/>
    <property type="molecule type" value="Genomic_DNA"/>
</dbReference>